<sequence>MKEVYAIPDRHTKYDATKEFFRAKMTEMSFVPKHVVKMLSLLETLEDLKAGLENSLPPSYDPFIVNFNINGLEKSINDLIKILGEWARERGRWILSSSRGKTISAPIAVRKAYPNLSPNQGIFIAEVNMVTNSASWVLDTSCGAQKV</sequence>
<gene>
    <name evidence="1" type="ORF">Sangu_3212700</name>
</gene>
<reference evidence="1" key="2">
    <citation type="journal article" date="2024" name="Plant">
        <title>Genomic evolution and insights into agronomic trait innovations of Sesamum species.</title>
        <authorList>
            <person name="Miao H."/>
            <person name="Wang L."/>
            <person name="Qu L."/>
            <person name="Liu H."/>
            <person name="Sun Y."/>
            <person name="Le M."/>
            <person name="Wang Q."/>
            <person name="Wei S."/>
            <person name="Zheng Y."/>
            <person name="Lin W."/>
            <person name="Duan Y."/>
            <person name="Cao H."/>
            <person name="Xiong S."/>
            <person name="Wang X."/>
            <person name="Wei L."/>
            <person name="Li C."/>
            <person name="Ma Q."/>
            <person name="Ju M."/>
            <person name="Zhao R."/>
            <person name="Li G."/>
            <person name="Mu C."/>
            <person name="Tian Q."/>
            <person name="Mei H."/>
            <person name="Zhang T."/>
            <person name="Gao T."/>
            <person name="Zhang H."/>
        </authorList>
    </citation>
    <scope>NUCLEOTIDE SEQUENCE</scope>
    <source>
        <strain evidence="1">G01</strain>
    </source>
</reference>
<dbReference type="EMBL" id="JACGWK010000816">
    <property type="protein sequence ID" value="KAL0294715.1"/>
    <property type="molecule type" value="Genomic_DNA"/>
</dbReference>
<name>A0AAW2JM44_9LAMI</name>
<accession>A0AAW2JM44</accession>
<comment type="caution">
    <text evidence="1">The sequence shown here is derived from an EMBL/GenBank/DDBJ whole genome shotgun (WGS) entry which is preliminary data.</text>
</comment>
<dbReference type="AlphaFoldDB" id="A0AAW2JM44"/>
<organism evidence="1">
    <name type="scientific">Sesamum angustifolium</name>
    <dbReference type="NCBI Taxonomy" id="2727405"/>
    <lineage>
        <taxon>Eukaryota</taxon>
        <taxon>Viridiplantae</taxon>
        <taxon>Streptophyta</taxon>
        <taxon>Embryophyta</taxon>
        <taxon>Tracheophyta</taxon>
        <taxon>Spermatophyta</taxon>
        <taxon>Magnoliopsida</taxon>
        <taxon>eudicotyledons</taxon>
        <taxon>Gunneridae</taxon>
        <taxon>Pentapetalae</taxon>
        <taxon>asterids</taxon>
        <taxon>lamiids</taxon>
        <taxon>Lamiales</taxon>
        <taxon>Pedaliaceae</taxon>
        <taxon>Sesamum</taxon>
    </lineage>
</organism>
<reference evidence="1" key="1">
    <citation type="submission" date="2020-06" db="EMBL/GenBank/DDBJ databases">
        <authorList>
            <person name="Li T."/>
            <person name="Hu X."/>
            <person name="Zhang T."/>
            <person name="Song X."/>
            <person name="Zhang H."/>
            <person name="Dai N."/>
            <person name="Sheng W."/>
            <person name="Hou X."/>
            <person name="Wei L."/>
        </authorList>
    </citation>
    <scope>NUCLEOTIDE SEQUENCE</scope>
    <source>
        <strain evidence="1">G01</strain>
        <tissue evidence="1">Leaf</tissue>
    </source>
</reference>
<proteinExistence type="predicted"/>
<evidence type="ECO:0000313" key="1">
    <source>
        <dbReference type="EMBL" id="KAL0294715.1"/>
    </source>
</evidence>
<protein>
    <submittedName>
        <fullName evidence="1">Uncharacterized protein</fullName>
    </submittedName>
</protein>